<dbReference type="RefSeq" id="XP_001312721.1">
    <property type="nucleotide sequence ID" value="XM_001312720.1"/>
</dbReference>
<dbReference type="Proteomes" id="UP000001542">
    <property type="component" value="Unassembled WGS sequence"/>
</dbReference>
<protein>
    <submittedName>
        <fullName evidence="1">Uncharacterized protein</fullName>
    </submittedName>
</protein>
<dbReference type="KEGG" id="tva:4757609"/>
<proteinExistence type="predicted"/>
<keyword evidence="2" id="KW-1185">Reference proteome</keyword>
<reference evidence="1" key="2">
    <citation type="journal article" date="2007" name="Science">
        <title>Draft genome sequence of the sexually transmitted pathogen Trichomonas vaginalis.</title>
        <authorList>
            <person name="Carlton J.M."/>
            <person name="Hirt R.P."/>
            <person name="Silva J.C."/>
            <person name="Delcher A.L."/>
            <person name="Schatz M."/>
            <person name="Zhao Q."/>
            <person name="Wortman J.R."/>
            <person name="Bidwell S.L."/>
            <person name="Alsmark U.C.M."/>
            <person name="Besteiro S."/>
            <person name="Sicheritz-Ponten T."/>
            <person name="Noel C.J."/>
            <person name="Dacks J.B."/>
            <person name="Foster P.G."/>
            <person name="Simillion C."/>
            <person name="Van de Peer Y."/>
            <person name="Miranda-Saavedra D."/>
            <person name="Barton G.J."/>
            <person name="Westrop G.D."/>
            <person name="Mueller S."/>
            <person name="Dessi D."/>
            <person name="Fiori P.L."/>
            <person name="Ren Q."/>
            <person name="Paulsen I."/>
            <person name="Zhang H."/>
            <person name="Bastida-Corcuera F.D."/>
            <person name="Simoes-Barbosa A."/>
            <person name="Brown M.T."/>
            <person name="Hayes R.D."/>
            <person name="Mukherjee M."/>
            <person name="Okumura C.Y."/>
            <person name="Schneider R."/>
            <person name="Smith A.J."/>
            <person name="Vanacova S."/>
            <person name="Villalvazo M."/>
            <person name="Haas B.J."/>
            <person name="Pertea M."/>
            <person name="Feldblyum T.V."/>
            <person name="Utterback T.R."/>
            <person name="Shu C.L."/>
            <person name="Osoegawa K."/>
            <person name="de Jong P.J."/>
            <person name="Hrdy I."/>
            <person name="Horvathova L."/>
            <person name="Zubacova Z."/>
            <person name="Dolezal P."/>
            <person name="Malik S.B."/>
            <person name="Logsdon J.M. Jr."/>
            <person name="Henze K."/>
            <person name="Gupta A."/>
            <person name="Wang C.C."/>
            <person name="Dunne R.L."/>
            <person name="Upcroft J.A."/>
            <person name="Upcroft P."/>
            <person name="White O."/>
            <person name="Salzberg S.L."/>
            <person name="Tang P."/>
            <person name="Chiu C.-H."/>
            <person name="Lee Y.-S."/>
            <person name="Embley T.M."/>
            <person name="Coombs G.H."/>
            <person name="Mottram J.C."/>
            <person name="Tachezy J."/>
            <person name="Fraser-Liggett C.M."/>
            <person name="Johnson P.J."/>
        </authorList>
    </citation>
    <scope>NUCLEOTIDE SEQUENCE [LARGE SCALE GENOMIC DNA]</scope>
    <source>
        <strain evidence="1">G3</strain>
    </source>
</reference>
<name>A2F5M8_TRIV3</name>
<dbReference type="InterPro" id="IPR032675">
    <property type="entry name" value="LRR_dom_sf"/>
</dbReference>
<reference evidence="1" key="1">
    <citation type="submission" date="2006-10" db="EMBL/GenBank/DDBJ databases">
        <authorList>
            <person name="Amadeo P."/>
            <person name="Zhao Q."/>
            <person name="Wortman J."/>
            <person name="Fraser-Liggett C."/>
            <person name="Carlton J."/>
        </authorList>
    </citation>
    <scope>NUCLEOTIDE SEQUENCE</scope>
    <source>
        <strain evidence="1">G3</strain>
    </source>
</reference>
<evidence type="ECO:0000313" key="1">
    <source>
        <dbReference type="EMBL" id="EAX99791.1"/>
    </source>
</evidence>
<organism evidence="1 2">
    <name type="scientific">Trichomonas vaginalis (strain ATCC PRA-98 / G3)</name>
    <dbReference type="NCBI Taxonomy" id="412133"/>
    <lineage>
        <taxon>Eukaryota</taxon>
        <taxon>Metamonada</taxon>
        <taxon>Parabasalia</taxon>
        <taxon>Trichomonadida</taxon>
        <taxon>Trichomonadidae</taxon>
        <taxon>Trichomonas</taxon>
    </lineage>
</organism>
<evidence type="ECO:0000313" key="2">
    <source>
        <dbReference type="Proteomes" id="UP000001542"/>
    </source>
</evidence>
<accession>A2F5M8</accession>
<dbReference type="VEuPathDB" id="TrichDB:TVAG_175600"/>
<dbReference type="InParanoid" id="A2F5M8"/>
<sequence>MLEFAFSGVTTIESVYLGPDFSVFKNLGFFDSPHISITIDGGNTHGFERKDDILYQNNNNINKLVYYFPSNPRTSFTIPDDV</sequence>
<dbReference type="AlphaFoldDB" id="A2F5M8"/>
<dbReference type="VEuPathDB" id="TrichDB:TVAGG3_1055590"/>
<gene>
    <name evidence="1" type="ORF">TVAG_175600</name>
</gene>
<dbReference type="EMBL" id="DS113625">
    <property type="protein sequence ID" value="EAX99791.1"/>
    <property type="molecule type" value="Genomic_DNA"/>
</dbReference>
<dbReference type="Gene3D" id="3.80.10.10">
    <property type="entry name" value="Ribonuclease Inhibitor"/>
    <property type="match status" value="1"/>
</dbReference>